<comment type="caution">
    <text evidence="1">The sequence shown here is derived from an EMBL/GenBank/DDBJ whole genome shotgun (WGS) entry which is preliminary data.</text>
</comment>
<reference evidence="1" key="1">
    <citation type="submission" date="2022-11" db="EMBL/GenBank/DDBJ databases">
        <authorList>
            <person name="Kikuchi T."/>
        </authorList>
    </citation>
    <scope>NUCLEOTIDE SEQUENCE</scope>
    <source>
        <strain evidence="1">PS1010</strain>
    </source>
</reference>
<evidence type="ECO:0000313" key="1">
    <source>
        <dbReference type="EMBL" id="CAI5438291.1"/>
    </source>
</evidence>
<protein>
    <submittedName>
        <fullName evidence="1">Uncharacterized protein</fullName>
    </submittedName>
</protein>
<evidence type="ECO:0000313" key="2">
    <source>
        <dbReference type="Proteomes" id="UP001152747"/>
    </source>
</evidence>
<dbReference type="EMBL" id="CANHGI010000001">
    <property type="protein sequence ID" value="CAI5438291.1"/>
    <property type="molecule type" value="Genomic_DNA"/>
</dbReference>
<keyword evidence="2" id="KW-1185">Reference proteome</keyword>
<dbReference type="AlphaFoldDB" id="A0A9P1MSJ6"/>
<accession>A0A9P1MSJ6</accession>
<dbReference type="Proteomes" id="UP001152747">
    <property type="component" value="Unassembled WGS sequence"/>
</dbReference>
<organism evidence="1 2">
    <name type="scientific">Caenorhabditis angaria</name>
    <dbReference type="NCBI Taxonomy" id="860376"/>
    <lineage>
        <taxon>Eukaryota</taxon>
        <taxon>Metazoa</taxon>
        <taxon>Ecdysozoa</taxon>
        <taxon>Nematoda</taxon>
        <taxon>Chromadorea</taxon>
        <taxon>Rhabditida</taxon>
        <taxon>Rhabditina</taxon>
        <taxon>Rhabditomorpha</taxon>
        <taxon>Rhabditoidea</taxon>
        <taxon>Rhabditidae</taxon>
        <taxon>Peloderinae</taxon>
        <taxon>Caenorhabditis</taxon>
    </lineage>
</organism>
<proteinExistence type="predicted"/>
<sequence>MDCYGNYQNEPLKKIRKLENAKPIVLNVENEAPISPMRKNDDDFEYVGEEKDVDEWKRKKDCECVVNRMIDELATPKSSKKIIAEQRMLKIKERLDLIRNSNYELQICSINTDELKLLDEPNEKRVEYFSKRIKTENFSNVADPIIVKKDGDQYLVISGKIERKLIAIAARKQ</sequence>
<name>A0A9P1MSJ6_9PELO</name>
<gene>
    <name evidence="1" type="ORF">CAMP_LOCUS928</name>
</gene>